<feature type="domain" description="ABM" evidence="1">
    <location>
        <begin position="2"/>
        <end position="91"/>
    </location>
</feature>
<proteinExistence type="predicted"/>
<keyword evidence="2" id="KW-0503">Monooxygenase</keyword>
<evidence type="ECO:0000259" key="1">
    <source>
        <dbReference type="PROSITE" id="PS51725"/>
    </source>
</evidence>
<gene>
    <name evidence="2" type="ordered locus">Palpr_0041</name>
</gene>
<dbReference type="HOGENOM" id="CLU_131496_11_0_10"/>
<dbReference type="Gene3D" id="3.30.70.100">
    <property type="match status" value="1"/>
</dbReference>
<keyword evidence="3" id="KW-1185">Reference proteome</keyword>
<accession>E4T0S8</accession>
<evidence type="ECO:0000313" key="2">
    <source>
        <dbReference type="EMBL" id="ADQ78203.1"/>
    </source>
</evidence>
<dbReference type="AlphaFoldDB" id="E4T0S8"/>
<dbReference type="eggNOG" id="COG1359">
    <property type="taxonomic scope" value="Bacteria"/>
</dbReference>
<dbReference type="Pfam" id="PF03992">
    <property type="entry name" value="ABM"/>
    <property type="match status" value="1"/>
</dbReference>
<name>E4T0S8_PALPW</name>
<reference evidence="2 3" key="2">
    <citation type="journal article" date="2011" name="Stand. Genomic Sci.">
        <title>Complete genome sequence of Paludibacter propionicigenes type strain (WB4).</title>
        <authorList>
            <person name="Gronow S."/>
            <person name="Munk C."/>
            <person name="Lapidus A."/>
            <person name="Nolan M."/>
            <person name="Lucas S."/>
            <person name="Hammon N."/>
            <person name="Deshpande S."/>
            <person name="Cheng J.F."/>
            <person name="Tapia R."/>
            <person name="Han C."/>
            <person name="Goodwin L."/>
            <person name="Pitluck S."/>
            <person name="Liolios K."/>
            <person name="Ivanova N."/>
            <person name="Mavromatis K."/>
            <person name="Mikhailova N."/>
            <person name="Pati A."/>
            <person name="Chen A."/>
            <person name="Palaniappan K."/>
            <person name="Land M."/>
            <person name="Hauser L."/>
            <person name="Chang Y.J."/>
            <person name="Jeffries C.D."/>
            <person name="Brambilla E."/>
            <person name="Rohde M."/>
            <person name="Goker M."/>
            <person name="Detter J.C."/>
            <person name="Woyke T."/>
            <person name="Bristow J."/>
            <person name="Eisen J.A."/>
            <person name="Markowitz V."/>
            <person name="Hugenholtz P."/>
            <person name="Kyrpides N.C."/>
            <person name="Klenk H.P."/>
        </authorList>
    </citation>
    <scope>NUCLEOTIDE SEQUENCE [LARGE SCALE GENOMIC DNA]</scope>
    <source>
        <strain evidence="3">DSM 17365 / JCM 13257 / WB4</strain>
    </source>
</reference>
<dbReference type="EMBL" id="CP002345">
    <property type="protein sequence ID" value="ADQ78203.1"/>
    <property type="molecule type" value="Genomic_DNA"/>
</dbReference>
<dbReference type="PROSITE" id="PS51725">
    <property type="entry name" value="ABM"/>
    <property type="match status" value="1"/>
</dbReference>
<dbReference type="InterPro" id="IPR007138">
    <property type="entry name" value="ABM_dom"/>
</dbReference>
<dbReference type="STRING" id="694427.Palpr_0041"/>
<dbReference type="Proteomes" id="UP000008718">
    <property type="component" value="Chromosome"/>
</dbReference>
<keyword evidence="2" id="KW-0560">Oxidoreductase</keyword>
<dbReference type="RefSeq" id="WP_013443572.1">
    <property type="nucleotide sequence ID" value="NC_014734.1"/>
</dbReference>
<sequence length="91" mass="10329">MIRLNVFMSVEEVNRTKVLAAAKELTASSVKEEGCIAYDIFESATRPTVLLICETWKDNEAIVNHEKSASFIKNIAILKEFTTVKVEKFEF</sequence>
<dbReference type="InterPro" id="IPR050744">
    <property type="entry name" value="AI-2_Isomerase_LsrG"/>
</dbReference>
<organism evidence="2 3">
    <name type="scientific">Paludibacter propionicigenes (strain DSM 17365 / JCM 13257 / WB4)</name>
    <dbReference type="NCBI Taxonomy" id="694427"/>
    <lineage>
        <taxon>Bacteria</taxon>
        <taxon>Pseudomonadati</taxon>
        <taxon>Bacteroidota</taxon>
        <taxon>Bacteroidia</taxon>
        <taxon>Bacteroidales</taxon>
        <taxon>Paludibacteraceae</taxon>
        <taxon>Paludibacter</taxon>
    </lineage>
</organism>
<dbReference type="GO" id="GO:0004497">
    <property type="term" value="F:monooxygenase activity"/>
    <property type="evidence" value="ECO:0007669"/>
    <property type="project" value="UniProtKB-KW"/>
</dbReference>
<reference key="1">
    <citation type="submission" date="2010-11" db="EMBL/GenBank/DDBJ databases">
        <title>The complete genome of Paludibacter propionicigenes DSM 17365.</title>
        <authorList>
            <consortium name="US DOE Joint Genome Institute (JGI-PGF)"/>
            <person name="Lucas S."/>
            <person name="Copeland A."/>
            <person name="Lapidus A."/>
            <person name="Bruce D."/>
            <person name="Goodwin L."/>
            <person name="Pitluck S."/>
            <person name="Kyrpides N."/>
            <person name="Mavromatis K."/>
            <person name="Ivanova N."/>
            <person name="Munk A.C."/>
            <person name="Brettin T."/>
            <person name="Detter J.C."/>
            <person name="Han C."/>
            <person name="Tapia R."/>
            <person name="Land M."/>
            <person name="Hauser L."/>
            <person name="Markowitz V."/>
            <person name="Cheng J.-F."/>
            <person name="Hugenholtz P."/>
            <person name="Woyke T."/>
            <person name="Wu D."/>
            <person name="Gronow S."/>
            <person name="Wellnitz S."/>
            <person name="Brambilla E."/>
            <person name="Klenk H.-P."/>
            <person name="Eisen J.A."/>
        </authorList>
    </citation>
    <scope>NUCLEOTIDE SEQUENCE</scope>
    <source>
        <strain>WB4</strain>
    </source>
</reference>
<dbReference type="PANTHER" id="PTHR33336:SF3">
    <property type="entry name" value="ABM DOMAIN-CONTAINING PROTEIN"/>
    <property type="match status" value="1"/>
</dbReference>
<protein>
    <submittedName>
        <fullName evidence="2">Antibiotic biosynthesis monooxygenase</fullName>
    </submittedName>
</protein>
<dbReference type="SUPFAM" id="SSF54909">
    <property type="entry name" value="Dimeric alpha+beta barrel"/>
    <property type="match status" value="1"/>
</dbReference>
<dbReference type="InterPro" id="IPR011008">
    <property type="entry name" value="Dimeric_a/b-barrel"/>
</dbReference>
<dbReference type="OrthoDB" id="287932at2"/>
<dbReference type="KEGG" id="ppn:Palpr_0041"/>
<dbReference type="PANTHER" id="PTHR33336">
    <property type="entry name" value="QUINOL MONOOXYGENASE YGIN-RELATED"/>
    <property type="match status" value="1"/>
</dbReference>
<evidence type="ECO:0000313" key="3">
    <source>
        <dbReference type="Proteomes" id="UP000008718"/>
    </source>
</evidence>